<sequence length="256" mass="26628">MTKKGRNAFTLIVGIGFFLAACTTTGSTPGGTGSGSGATTTAATLTSNERQLATYAGEDYVQKYAVQAGLVGAVGGAGLGCLIGHLAFGDCGVGAAIGAGVGGLAGAAVGASMGRETEQLAQQQLSAEQALVVARDESKAAEASNRAARALVAEQTSTLRSMRQNLQRGKVTRQAYAAAIEDAKQAEKLIGGSRDKMRDSIVDIQNRIRMERENGRSTGDLERTLKDLRQQEASLDKQLAMLTKERETSERALTVS</sequence>
<name>A0A512H8E9_9PROT</name>
<feature type="coiled-coil region" evidence="1">
    <location>
        <begin position="218"/>
        <end position="245"/>
    </location>
</feature>
<feature type="chain" id="PRO_5021701557" description="Glycine zipper domain-containing protein" evidence="2">
    <location>
        <begin position="21"/>
        <end position="256"/>
    </location>
</feature>
<dbReference type="InterPro" id="IPR039567">
    <property type="entry name" value="Gly-zipper"/>
</dbReference>
<comment type="caution">
    <text evidence="4">The sequence shown here is derived from an EMBL/GenBank/DDBJ whole genome shotgun (WGS) entry which is preliminary data.</text>
</comment>
<dbReference type="AlphaFoldDB" id="A0A512H8E9"/>
<evidence type="ECO:0000259" key="3">
    <source>
        <dbReference type="Pfam" id="PF13488"/>
    </source>
</evidence>
<evidence type="ECO:0000313" key="4">
    <source>
        <dbReference type="EMBL" id="GEO81726.1"/>
    </source>
</evidence>
<protein>
    <recommendedName>
        <fullName evidence="3">Glycine zipper domain-containing protein</fullName>
    </recommendedName>
</protein>
<accession>A0A512H8E9</accession>
<dbReference type="Pfam" id="PF13488">
    <property type="entry name" value="Gly-zipper_Omp"/>
    <property type="match status" value="1"/>
</dbReference>
<dbReference type="Proteomes" id="UP000321567">
    <property type="component" value="Unassembled WGS sequence"/>
</dbReference>
<evidence type="ECO:0000313" key="5">
    <source>
        <dbReference type="Proteomes" id="UP000321567"/>
    </source>
</evidence>
<dbReference type="PROSITE" id="PS51257">
    <property type="entry name" value="PROKAR_LIPOPROTEIN"/>
    <property type="match status" value="1"/>
</dbReference>
<dbReference type="EMBL" id="BJZO01000046">
    <property type="protein sequence ID" value="GEO81726.1"/>
    <property type="molecule type" value="Genomic_DNA"/>
</dbReference>
<reference evidence="4 5" key="1">
    <citation type="submission" date="2019-07" db="EMBL/GenBank/DDBJ databases">
        <title>Whole genome shotgun sequence of Rhodospirillum oryzae NBRC 107573.</title>
        <authorList>
            <person name="Hosoyama A."/>
            <person name="Uohara A."/>
            <person name="Ohji S."/>
            <person name="Ichikawa N."/>
        </authorList>
    </citation>
    <scope>NUCLEOTIDE SEQUENCE [LARGE SCALE GENOMIC DNA]</scope>
    <source>
        <strain evidence="4 5">NBRC 107573</strain>
    </source>
</reference>
<keyword evidence="1" id="KW-0175">Coiled coil</keyword>
<proteinExistence type="predicted"/>
<dbReference type="RefSeq" id="WP_147163754.1">
    <property type="nucleotide sequence ID" value="NZ_BJZO01000046.1"/>
</dbReference>
<gene>
    <name evidence="4" type="ORF">ROR02_18570</name>
</gene>
<evidence type="ECO:0000256" key="2">
    <source>
        <dbReference type="SAM" id="SignalP"/>
    </source>
</evidence>
<evidence type="ECO:0000256" key="1">
    <source>
        <dbReference type="SAM" id="Coils"/>
    </source>
</evidence>
<feature type="domain" description="Glycine zipper" evidence="3">
    <location>
        <begin position="71"/>
        <end position="116"/>
    </location>
</feature>
<keyword evidence="2" id="KW-0732">Signal</keyword>
<organism evidence="4 5">
    <name type="scientific">Pararhodospirillum oryzae</name>
    <dbReference type="NCBI Taxonomy" id="478448"/>
    <lineage>
        <taxon>Bacteria</taxon>
        <taxon>Pseudomonadati</taxon>
        <taxon>Pseudomonadota</taxon>
        <taxon>Alphaproteobacteria</taxon>
        <taxon>Rhodospirillales</taxon>
        <taxon>Rhodospirillaceae</taxon>
        <taxon>Pararhodospirillum</taxon>
    </lineage>
</organism>
<dbReference type="OrthoDB" id="9993164at2"/>
<feature type="signal peptide" evidence="2">
    <location>
        <begin position="1"/>
        <end position="20"/>
    </location>
</feature>
<keyword evidence="5" id="KW-1185">Reference proteome</keyword>